<reference evidence="2" key="1">
    <citation type="submission" date="2022-03" db="EMBL/GenBank/DDBJ databases">
        <authorList>
            <person name="Lindestad O."/>
        </authorList>
    </citation>
    <scope>NUCLEOTIDE SEQUENCE</scope>
</reference>
<gene>
    <name evidence="2" type="primary">jg18726</name>
    <name evidence="2" type="ORF">PAEG_LOCUS15085</name>
</gene>
<feature type="compositionally biased region" description="Polar residues" evidence="1">
    <location>
        <begin position="48"/>
        <end position="57"/>
    </location>
</feature>
<proteinExistence type="predicted"/>
<dbReference type="AlphaFoldDB" id="A0A8S4RM08"/>
<feature type="compositionally biased region" description="Low complexity" evidence="1">
    <location>
        <begin position="37"/>
        <end position="47"/>
    </location>
</feature>
<feature type="region of interest" description="Disordered" evidence="1">
    <location>
        <begin position="1"/>
        <end position="66"/>
    </location>
</feature>
<evidence type="ECO:0000313" key="2">
    <source>
        <dbReference type="EMBL" id="CAH2237923.1"/>
    </source>
</evidence>
<dbReference type="EMBL" id="CAKXAJ010025303">
    <property type="protein sequence ID" value="CAH2237923.1"/>
    <property type="molecule type" value="Genomic_DNA"/>
</dbReference>
<accession>A0A8S4RM08</accession>
<organism evidence="2 3">
    <name type="scientific">Pararge aegeria aegeria</name>
    <dbReference type="NCBI Taxonomy" id="348720"/>
    <lineage>
        <taxon>Eukaryota</taxon>
        <taxon>Metazoa</taxon>
        <taxon>Ecdysozoa</taxon>
        <taxon>Arthropoda</taxon>
        <taxon>Hexapoda</taxon>
        <taxon>Insecta</taxon>
        <taxon>Pterygota</taxon>
        <taxon>Neoptera</taxon>
        <taxon>Endopterygota</taxon>
        <taxon>Lepidoptera</taxon>
        <taxon>Glossata</taxon>
        <taxon>Ditrysia</taxon>
        <taxon>Papilionoidea</taxon>
        <taxon>Nymphalidae</taxon>
        <taxon>Satyrinae</taxon>
        <taxon>Satyrini</taxon>
        <taxon>Parargina</taxon>
        <taxon>Pararge</taxon>
    </lineage>
</organism>
<feature type="compositionally biased region" description="Polar residues" evidence="1">
    <location>
        <begin position="1"/>
        <end position="27"/>
    </location>
</feature>
<protein>
    <submittedName>
        <fullName evidence="2">Jg18726 protein</fullName>
    </submittedName>
</protein>
<sequence length="66" mass="7283">MEWQNNAQHTSLSPQQQSMKHSATWAASAQLARVIQRGAARAATRTTDGSFQLSTETDPGPKEEER</sequence>
<evidence type="ECO:0000256" key="1">
    <source>
        <dbReference type="SAM" id="MobiDB-lite"/>
    </source>
</evidence>
<evidence type="ECO:0000313" key="3">
    <source>
        <dbReference type="Proteomes" id="UP000838756"/>
    </source>
</evidence>
<comment type="caution">
    <text evidence="2">The sequence shown here is derived from an EMBL/GenBank/DDBJ whole genome shotgun (WGS) entry which is preliminary data.</text>
</comment>
<dbReference type="Proteomes" id="UP000838756">
    <property type="component" value="Unassembled WGS sequence"/>
</dbReference>
<name>A0A8S4RM08_9NEOP</name>
<keyword evidence="3" id="KW-1185">Reference proteome</keyword>